<sequence length="83" mass="9030">MMDGLLPQLLPGIIDWYSTPTANFAAPRPAEFTIRGIGVPADFKSFRSEHIAFPLGHGCYAGRTAEEQKKGTSTGVKLRGPKR</sequence>
<dbReference type="EMBL" id="JANPWB010000011">
    <property type="protein sequence ID" value="KAJ1130761.1"/>
    <property type="molecule type" value="Genomic_DNA"/>
</dbReference>
<evidence type="ECO:0000256" key="1">
    <source>
        <dbReference type="SAM" id="MobiDB-lite"/>
    </source>
</evidence>
<organism evidence="2 3">
    <name type="scientific">Pleurodeles waltl</name>
    <name type="common">Iberian ribbed newt</name>
    <dbReference type="NCBI Taxonomy" id="8319"/>
    <lineage>
        <taxon>Eukaryota</taxon>
        <taxon>Metazoa</taxon>
        <taxon>Chordata</taxon>
        <taxon>Craniata</taxon>
        <taxon>Vertebrata</taxon>
        <taxon>Euteleostomi</taxon>
        <taxon>Amphibia</taxon>
        <taxon>Batrachia</taxon>
        <taxon>Caudata</taxon>
        <taxon>Salamandroidea</taxon>
        <taxon>Salamandridae</taxon>
        <taxon>Pleurodelinae</taxon>
        <taxon>Pleurodeles</taxon>
    </lineage>
</organism>
<comment type="caution">
    <text evidence="2">The sequence shown here is derived from an EMBL/GenBank/DDBJ whole genome shotgun (WGS) entry which is preliminary data.</text>
</comment>
<feature type="region of interest" description="Disordered" evidence="1">
    <location>
        <begin position="63"/>
        <end position="83"/>
    </location>
</feature>
<gene>
    <name evidence="2" type="ORF">NDU88_009109</name>
</gene>
<evidence type="ECO:0000313" key="2">
    <source>
        <dbReference type="EMBL" id="KAJ1130761.1"/>
    </source>
</evidence>
<protein>
    <submittedName>
        <fullName evidence="2">Uncharacterized protein</fullName>
    </submittedName>
</protein>
<accession>A0AAV7PR61</accession>
<dbReference type="Proteomes" id="UP001066276">
    <property type="component" value="Chromosome 7"/>
</dbReference>
<dbReference type="AlphaFoldDB" id="A0AAV7PR61"/>
<proteinExistence type="predicted"/>
<keyword evidence="3" id="KW-1185">Reference proteome</keyword>
<reference evidence="2" key="1">
    <citation type="journal article" date="2022" name="bioRxiv">
        <title>Sequencing and chromosome-scale assembly of the giantPleurodeles waltlgenome.</title>
        <authorList>
            <person name="Brown T."/>
            <person name="Elewa A."/>
            <person name="Iarovenko S."/>
            <person name="Subramanian E."/>
            <person name="Araus A.J."/>
            <person name="Petzold A."/>
            <person name="Susuki M."/>
            <person name="Suzuki K.-i.T."/>
            <person name="Hayashi T."/>
            <person name="Toyoda A."/>
            <person name="Oliveira C."/>
            <person name="Osipova E."/>
            <person name="Leigh N.D."/>
            <person name="Simon A."/>
            <person name="Yun M.H."/>
        </authorList>
    </citation>
    <scope>NUCLEOTIDE SEQUENCE</scope>
    <source>
        <strain evidence="2">20211129_DDA</strain>
        <tissue evidence="2">Liver</tissue>
    </source>
</reference>
<evidence type="ECO:0000313" key="3">
    <source>
        <dbReference type="Proteomes" id="UP001066276"/>
    </source>
</evidence>
<name>A0AAV7PR61_PLEWA</name>